<evidence type="ECO:0000313" key="5">
    <source>
        <dbReference type="Proteomes" id="UP000479000"/>
    </source>
</evidence>
<evidence type="ECO:0000256" key="1">
    <source>
        <dbReference type="ARBA" id="ARBA00023121"/>
    </source>
</evidence>
<dbReference type="EMBL" id="CADCXU010029848">
    <property type="protein sequence ID" value="CAB0016025.1"/>
    <property type="molecule type" value="Genomic_DNA"/>
</dbReference>
<dbReference type="InterPro" id="IPR000582">
    <property type="entry name" value="Acyl-CoA-binding_protein"/>
</dbReference>
<dbReference type="InterPro" id="IPR035984">
    <property type="entry name" value="Acyl-CoA-binding_sf"/>
</dbReference>
<feature type="region of interest" description="Disordered" evidence="2">
    <location>
        <begin position="162"/>
        <end position="214"/>
    </location>
</feature>
<sequence>KSDYHKNQAQRRSGNQFLPGQMISDGNGLLAVIRDAGRIVVVTILEPPNRRSIAIWWKGSYQPSNSLMLDFYAYYKQATEGTERGSRPSFWDVINRAKWDAWNRLGDMPKEEAMQRYVDGLNKAIKTRGVKLNQMAPGLKCGQRMRPGGRAWAVTNLTLILSRPTRPSKGSPRRPRLAGAPSRGPSSAAQSSPADPKSESKTAARVHRLVLCPR</sequence>
<reference evidence="4 5" key="1">
    <citation type="submission" date="2020-02" db="EMBL/GenBank/DDBJ databases">
        <authorList>
            <person name="Ferguson B K."/>
        </authorList>
    </citation>
    <scope>NUCLEOTIDE SEQUENCE [LARGE SCALE GENOMIC DNA]</scope>
</reference>
<feature type="compositionally biased region" description="Low complexity" evidence="2">
    <location>
        <begin position="178"/>
        <end position="195"/>
    </location>
</feature>
<dbReference type="PANTHER" id="PTHR23310">
    <property type="entry name" value="ACYL-COA-BINDING PROTEIN, ACBP"/>
    <property type="match status" value="1"/>
</dbReference>
<evidence type="ECO:0000313" key="4">
    <source>
        <dbReference type="EMBL" id="CAB0016025.1"/>
    </source>
</evidence>
<dbReference type="GO" id="GO:0005737">
    <property type="term" value="C:cytoplasm"/>
    <property type="evidence" value="ECO:0007669"/>
    <property type="project" value="TreeGrafter"/>
</dbReference>
<evidence type="ECO:0000256" key="2">
    <source>
        <dbReference type="SAM" id="MobiDB-lite"/>
    </source>
</evidence>
<evidence type="ECO:0000259" key="3">
    <source>
        <dbReference type="PROSITE" id="PS51228"/>
    </source>
</evidence>
<dbReference type="SUPFAM" id="SSF47027">
    <property type="entry name" value="Acyl-CoA binding protein"/>
    <property type="match status" value="1"/>
</dbReference>
<dbReference type="GO" id="GO:0000062">
    <property type="term" value="F:fatty-acyl-CoA binding"/>
    <property type="evidence" value="ECO:0007669"/>
    <property type="project" value="InterPro"/>
</dbReference>
<feature type="domain" description="ACB" evidence="3">
    <location>
        <begin position="1"/>
        <end position="130"/>
    </location>
</feature>
<gene>
    <name evidence="4" type="ORF">NTEN_LOCUS20355</name>
</gene>
<dbReference type="OrthoDB" id="71307at2759"/>
<dbReference type="AlphaFoldDB" id="A0A6H5HI99"/>
<dbReference type="GO" id="GO:0006631">
    <property type="term" value="P:fatty acid metabolic process"/>
    <property type="evidence" value="ECO:0007669"/>
    <property type="project" value="TreeGrafter"/>
</dbReference>
<name>A0A6H5HI99_9HEMI</name>
<dbReference type="PROSITE" id="PS51228">
    <property type="entry name" value="ACB_2"/>
    <property type="match status" value="1"/>
</dbReference>
<dbReference type="InterPro" id="IPR014352">
    <property type="entry name" value="FERM/acyl-CoA-bd_prot_sf"/>
</dbReference>
<accession>A0A6H5HI99</accession>
<dbReference type="Gene3D" id="1.20.80.10">
    <property type="match status" value="1"/>
</dbReference>
<proteinExistence type="predicted"/>
<dbReference type="Proteomes" id="UP000479000">
    <property type="component" value="Unassembled WGS sequence"/>
</dbReference>
<dbReference type="PANTHER" id="PTHR23310:SF77">
    <property type="entry name" value="LD25952P"/>
    <property type="match status" value="1"/>
</dbReference>
<protein>
    <recommendedName>
        <fullName evidence="3">ACB domain-containing protein</fullName>
    </recommendedName>
</protein>
<dbReference type="Pfam" id="PF00887">
    <property type="entry name" value="ACBP"/>
    <property type="match status" value="1"/>
</dbReference>
<keyword evidence="1" id="KW-0446">Lipid-binding</keyword>
<dbReference type="PRINTS" id="PR00689">
    <property type="entry name" value="ACOABINDINGP"/>
</dbReference>
<keyword evidence="5" id="KW-1185">Reference proteome</keyword>
<feature type="non-terminal residue" evidence="4">
    <location>
        <position position="1"/>
    </location>
</feature>
<organism evidence="4 5">
    <name type="scientific">Nesidiocoris tenuis</name>
    <dbReference type="NCBI Taxonomy" id="355587"/>
    <lineage>
        <taxon>Eukaryota</taxon>
        <taxon>Metazoa</taxon>
        <taxon>Ecdysozoa</taxon>
        <taxon>Arthropoda</taxon>
        <taxon>Hexapoda</taxon>
        <taxon>Insecta</taxon>
        <taxon>Pterygota</taxon>
        <taxon>Neoptera</taxon>
        <taxon>Paraneoptera</taxon>
        <taxon>Hemiptera</taxon>
        <taxon>Heteroptera</taxon>
        <taxon>Panheteroptera</taxon>
        <taxon>Cimicomorpha</taxon>
        <taxon>Miridae</taxon>
        <taxon>Dicyphina</taxon>
        <taxon>Nesidiocoris</taxon>
    </lineage>
</organism>